<dbReference type="EMBL" id="AJMU01000047">
    <property type="protein sequence ID" value="EIG26209.1"/>
    <property type="molecule type" value="Genomic_DNA"/>
</dbReference>
<proteinExistence type="predicted"/>
<accession>I2NK48</accession>
<reference evidence="1 2" key="1">
    <citation type="submission" date="2012-04" db="EMBL/GenBank/DDBJ databases">
        <authorList>
            <person name="Harkins D.M."/>
            <person name="Madupu R."/>
            <person name="Durkin A.S."/>
            <person name="Torralba M."/>
            <person name="Methe B."/>
            <person name="Sutton G.G."/>
            <person name="Nelson K.E."/>
        </authorList>
    </citation>
    <scope>NUCLEOTIDE SEQUENCE [LARGE SCALE GENOMIC DNA]</scope>
    <source>
        <strain evidence="1 2">HK411</strain>
    </source>
</reference>
<organism evidence="1 2">
    <name type="scientific">Haemophilus paraphrohaemolyticus HK411</name>
    <dbReference type="NCBI Taxonomy" id="1095743"/>
    <lineage>
        <taxon>Bacteria</taxon>
        <taxon>Pseudomonadati</taxon>
        <taxon>Pseudomonadota</taxon>
        <taxon>Gammaproteobacteria</taxon>
        <taxon>Pasteurellales</taxon>
        <taxon>Pasteurellaceae</taxon>
        <taxon>Haemophilus</taxon>
    </lineage>
</organism>
<dbReference type="AlphaFoldDB" id="I2NK48"/>
<protein>
    <submittedName>
        <fullName evidence="1">Uncharacterized protein</fullName>
    </submittedName>
</protein>
<dbReference type="Proteomes" id="UP000003345">
    <property type="component" value="Unassembled WGS sequence"/>
</dbReference>
<gene>
    <name evidence="1" type="ORF">HMPREF1054_0332</name>
</gene>
<evidence type="ECO:0000313" key="2">
    <source>
        <dbReference type="Proteomes" id="UP000003345"/>
    </source>
</evidence>
<sequence>MQNSRTFAKNNKNLTALCVRERCSNTLQKWFEFYAYFVEKQAQSHRLQK</sequence>
<name>I2NK48_9PAST</name>
<dbReference type="PATRIC" id="fig|1095743.3.peg.743"/>
<comment type="caution">
    <text evidence="1">The sequence shown here is derived from an EMBL/GenBank/DDBJ whole genome shotgun (WGS) entry which is preliminary data.</text>
</comment>
<evidence type="ECO:0000313" key="1">
    <source>
        <dbReference type="EMBL" id="EIG26209.1"/>
    </source>
</evidence>